<feature type="compositionally biased region" description="Basic and acidic residues" evidence="5">
    <location>
        <begin position="223"/>
        <end position="239"/>
    </location>
</feature>
<reference evidence="8" key="1">
    <citation type="submission" date="2022-07" db="EMBL/GenBank/DDBJ databases">
        <title>Genome Sequence of Physisporinus lineatus.</title>
        <authorList>
            <person name="Buettner E."/>
        </authorList>
    </citation>
    <scope>NUCLEOTIDE SEQUENCE</scope>
    <source>
        <strain evidence="8">VT162</strain>
    </source>
</reference>
<dbReference type="PROSITE" id="PS51397">
    <property type="entry name" value="WLM"/>
    <property type="match status" value="1"/>
</dbReference>
<dbReference type="InterPro" id="IPR053000">
    <property type="entry name" value="WSS1-like_metalloprotease"/>
</dbReference>
<dbReference type="Pfam" id="PF08325">
    <property type="entry name" value="WLM"/>
    <property type="match status" value="1"/>
</dbReference>
<evidence type="ECO:0000313" key="8">
    <source>
        <dbReference type="EMBL" id="KAJ3482921.1"/>
    </source>
</evidence>
<dbReference type="AlphaFoldDB" id="A0AAD5V0J0"/>
<name>A0AAD5V0J0_9APHY</name>
<proteinExistence type="predicted"/>
<gene>
    <name evidence="8" type="ORF">NLI96_g6646</name>
</gene>
<dbReference type="PROSITE" id="PS50199">
    <property type="entry name" value="ZF_RANBP2_2"/>
    <property type="match status" value="1"/>
</dbReference>
<comment type="caution">
    <text evidence="8">The sequence shown here is derived from an EMBL/GenBank/DDBJ whole genome shotgun (WGS) entry which is preliminary data.</text>
</comment>
<evidence type="ECO:0000256" key="3">
    <source>
        <dbReference type="ARBA" id="ARBA00022833"/>
    </source>
</evidence>
<evidence type="ECO:0000313" key="9">
    <source>
        <dbReference type="Proteomes" id="UP001212997"/>
    </source>
</evidence>
<organism evidence="8 9">
    <name type="scientific">Meripilus lineatus</name>
    <dbReference type="NCBI Taxonomy" id="2056292"/>
    <lineage>
        <taxon>Eukaryota</taxon>
        <taxon>Fungi</taxon>
        <taxon>Dikarya</taxon>
        <taxon>Basidiomycota</taxon>
        <taxon>Agaricomycotina</taxon>
        <taxon>Agaricomycetes</taxon>
        <taxon>Polyporales</taxon>
        <taxon>Meripilaceae</taxon>
        <taxon>Meripilus</taxon>
    </lineage>
</organism>
<evidence type="ECO:0000256" key="4">
    <source>
        <dbReference type="PROSITE-ProRule" id="PRU00322"/>
    </source>
</evidence>
<keyword evidence="2 4" id="KW-0863">Zinc-finger</keyword>
<feature type="region of interest" description="Disordered" evidence="5">
    <location>
        <begin position="189"/>
        <end position="256"/>
    </location>
</feature>
<evidence type="ECO:0000256" key="2">
    <source>
        <dbReference type="ARBA" id="ARBA00022771"/>
    </source>
</evidence>
<feature type="domain" description="RanBP2-type" evidence="6">
    <location>
        <begin position="477"/>
        <end position="513"/>
    </location>
</feature>
<evidence type="ECO:0000256" key="1">
    <source>
        <dbReference type="ARBA" id="ARBA00022723"/>
    </source>
</evidence>
<keyword evidence="9" id="KW-1185">Reference proteome</keyword>
<dbReference type="Proteomes" id="UP001212997">
    <property type="component" value="Unassembled WGS sequence"/>
</dbReference>
<accession>A0AAD5V0J0</accession>
<evidence type="ECO:0000259" key="6">
    <source>
        <dbReference type="PROSITE" id="PS50199"/>
    </source>
</evidence>
<evidence type="ECO:0008006" key="10">
    <source>
        <dbReference type="Google" id="ProtNLM"/>
    </source>
</evidence>
<dbReference type="EMBL" id="JANAWD010000250">
    <property type="protein sequence ID" value="KAJ3482921.1"/>
    <property type="molecule type" value="Genomic_DNA"/>
</dbReference>
<dbReference type="GO" id="GO:0008237">
    <property type="term" value="F:metallopeptidase activity"/>
    <property type="evidence" value="ECO:0007669"/>
    <property type="project" value="TreeGrafter"/>
</dbReference>
<feature type="compositionally biased region" description="Polar residues" evidence="5">
    <location>
        <begin position="352"/>
        <end position="361"/>
    </location>
</feature>
<protein>
    <recommendedName>
        <fullName evidence="10">WLM domain-containing protein</fullName>
    </recommendedName>
</protein>
<feature type="domain" description="WLM" evidence="7">
    <location>
        <begin position="8"/>
        <end position="266"/>
    </location>
</feature>
<dbReference type="PANTHER" id="PTHR46622">
    <property type="entry name" value="DNA-DEPENDENT METALLOPROTEASE WSS1"/>
    <property type="match status" value="1"/>
</dbReference>
<dbReference type="InterPro" id="IPR001876">
    <property type="entry name" value="Znf_RanBP2"/>
</dbReference>
<dbReference type="GO" id="GO:0006281">
    <property type="term" value="P:DNA repair"/>
    <property type="evidence" value="ECO:0007669"/>
    <property type="project" value="TreeGrafter"/>
</dbReference>
<dbReference type="GO" id="GO:0005634">
    <property type="term" value="C:nucleus"/>
    <property type="evidence" value="ECO:0007669"/>
    <property type="project" value="TreeGrafter"/>
</dbReference>
<dbReference type="InterPro" id="IPR013536">
    <property type="entry name" value="WLM_dom"/>
</dbReference>
<feature type="region of interest" description="Disordered" evidence="5">
    <location>
        <begin position="343"/>
        <end position="425"/>
    </location>
</feature>
<evidence type="ECO:0000256" key="5">
    <source>
        <dbReference type="SAM" id="MobiDB-lite"/>
    </source>
</evidence>
<dbReference type="PANTHER" id="PTHR46622:SF1">
    <property type="entry name" value="DNA-DEPENDENT METALLOPROTEASE WSS1"/>
    <property type="match status" value="1"/>
</dbReference>
<keyword evidence="3" id="KW-0862">Zinc</keyword>
<sequence>MVHTRLNERETNPNPHINFITPLPMADEAVQEEARQLLRALAAQLKPIMKSHGLSVNSFEESDNLIPGEIVLRGANGGFLPTPWLIGTLCHEVRSGMVPLQLALTFHVQLAHNKHMNHGPDFQALWSQLRREVWDLQKKGYYGDGYWSSGKRLADSATVDRQRFDQRDLPEYMCGGAQRRVRPSNLKRRNVRPIAGPSNHTGAQTGKKRKAGSRVTTQGLFKGDGHALDDDLSGNDRTRVGTGFRKQAGSKRAREERAQAAEERLKDLRRSGNTPVVCLVSLCLHTARPDSSTTPYFVDIDPDVAHEQETDNDRRQAMLDAVDQSDLATLKCSIADFWKETPLPNSSSLLSKNRSGQQSRSENNESDCITPVSTGATTAPEPKRRAHSPDVTTASASSMSDLRPGTLGPSPDGEPASKKRKVTPVDLKQLTLEQCRGSAVDRKKLNRALDSEPETYTQTIENTYQRSGENSIIQSQQEKEWECSLIARLGSKCIRFNVPMHLACAACGTPRRETLWEES</sequence>
<evidence type="ECO:0000259" key="7">
    <source>
        <dbReference type="PROSITE" id="PS51397"/>
    </source>
</evidence>
<dbReference type="GO" id="GO:0008270">
    <property type="term" value="F:zinc ion binding"/>
    <property type="evidence" value="ECO:0007669"/>
    <property type="project" value="UniProtKB-KW"/>
</dbReference>
<feature type="compositionally biased region" description="Polar residues" evidence="5">
    <location>
        <begin position="390"/>
        <end position="400"/>
    </location>
</feature>
<keyword evidence="1" id="KW-0479">Metal-binding</keyword>